<keyword evidence="4" id="KW-1185">Reference proteome</keyword>
<proteinExistence type="inferred from homology"/>
<gene>
    <name evidence="3" type="ORF">C1I89_14865</name>
</gene>
<feature type="domain" description="UspA" evidence="2">
    <location>
        <begin position="159"/>
        <end position="281"/>
    </location>
</feature>
<dbReference type="EMBL" id="POQS01000003">
    <property type="protein sequence ID" value="PND33726.1"/>
    <property type="molecule type" value="Genomic_DNA"/>
</dbReference>
<evidence type="ECO:0000259" key="2">
    <source>
        <dbReference type="Pfam" id="PF00582"/>
    </source>
</evidence>
<evidence type="ECO:0000313" key="4">
    <source>
        <dbReference type="Proteomes" id="UP000235994"/>
    </source>
</evidence>
<dbReference type="Pfam" id="PF00582">
    <property type="entry name" value="Usp"/>
    <property type="match status" value="1"/>
</dbReference>
<dbReference type="PANTHER" id="PTHR46268">
    <property type="entry name" value="STRESS RESPONSE PROTEIN NHAX"/>
    <property type="match status" value="1"/>
</dbReference>
<evidence type="ECO:0000256" key="1">
    <source>
        <dbReference type="ARBA" id="ARBA00008791"/>
    </source>
</evidence>
<name>A0A2N8KJV3_9BURK</name>
<dbReference type="Gene3D" id="3.40.50.12370">
    <property type="match status" value="1"/>
</dbReference>
<dbReference type="AlphaFoldDB" id="A0A2N8KJV3"/>
<comment type="caution">
    <text evidence="3">The sequence shown here is derived from an EMBL/GenBank/DDBJ whole genome shotgun (WGS) entry which is preliminary data.</text>
</comment>
<dbReference type="InterPro" id="IPR006016">
    <property type="entry name" value="UspA"/>
</dbReference>
<comment type="similarity">
    <text evidence="1">Belongs to the universal stress protein A family.</text>
</comment>
<dbReference type="PANTHER" id="PTHR46268:SF15">
    <property type="entry name" value="UNIVERSAL STRESS PROTEIN HP_0031"/>
    <property type="match status" value="1"/>
</dbReference>
<dbReference type="InterPro" id="IPR006015">
    <property type="entry name" value="Universal_stress_UspA"/>
</dbReference>
<protein>
    <submittedName>
        <fullName evidence="3">Universal stress protein</fullName>
    </submittedName>
</protein>
<reference evidence="3 4" key="1">
    <citation type="submission" date="2018-01" db="EMBL/GenBank/DDBJ databases">
        <title>The draft genome of an aniline degradation strain ANB-1.</title>
        <authorList>
            <person name="Zhang L."/>
            <person name="Jiang J."/>
        </authorList>
    </citation>
    <scope>NUCLEOTIDE SEQUENCE [LARGE SCALE GENOMIC DNA]</scope>
    <source>
        <strain evidence="3 4">ANB-1</strain>
    </source>
</reference>
<sequence>MSQMLKDIAVFFDVSDGGEQMLEKAARLAEAQNARLIGITSTEANHAESSPSDGFARGAAIHEVIERLQAASAVHLLNAAQALKEVADRHGVSPEFRVIPYVESGVGMALHSLYCDVLVVSHPKAPGAPFAWSAIDVLQQTGVPLLLVPDDWNGQQIGRRIVVAWNASRQARRAAADALPLLIAAEAVDLLIVDAARKAEWHGEEPGSDMAHYLARHDVVVNLERIDSASKPVAEVIRDHALAMGADLIVFGAYSRPRISEVVLGGVSRTLLADVPLPLFVSH</sequence>
<dbReference type="RefSeq" id="WP_012251075.1">
    <property type="nucleotide sequence ID" value="NZ_POQS01000003.1"/>
</dbReference>
<organism evidence="3 4">
    <name type="scientific">Achromobacter pulmonis</name>
    <dbReference type="NCBI Taxonomy" id="1389932"/>
    <lineage>
        <taxon>Bacteria</taxon>
        <taxon>Pseudomonadati</taxon>
        <taxon>Pseudomonadota</taxon>
        <taxon>Betaproteobacteria</taxon>
        <taxon>Burkholderiales</taxon>
        <taxon>Alcaligenaceae</taxon>
        <taxon>Achromobacter</taxon>
    </lineage>
</organism>
<dbReference type="PRINTS" id="PR01438">
    <property type="entry name" value="UNVRSLSTRESS"/>
</dbReference>
<dbReference type="SUPFAM" id="SSF52402">
    <property type="entry name" value="Adenine nucleotide alpha hydrolases-like"/>
    <property type="match status" value="2"/>
</dbReference>
<evidence type="ECO:0000313" key="3">
    <source>
        <dbReference type="EMBL" id="PND33726.1"/>
    </source>
</evidence>
<accession>A0A2N8KJV3</accession>
<dbReference type="Proteomes" id="UP000235994">
    <property type="component" value="Unassembled WGS sequence"/>
</dbReference>